<organism evidence="1 2">
    <name type="scientific">Paenibacillus faecis</name>
    <dbReference type="NCBI Taxonomy" id="862114"/>
    <lineage>
        <taxon>Bacteria</taxon>
        <taxon>Bacillati</taxon>
        <taxon>Bacillota</taxon>
        <taxon>Bacilli</taxon>
        <taxon>Bacillales</taxon>
        <taxon>Paenibacillaceae</taxon>
        <taxon>Paenibacillus</taxon>
    </lineage>
</organism>
<gene>
    <name evidence="1" type="ORF">FRY98_00050</name>
</gene>
<dbReference type="OrthoDB" id="396512at2"/>
<dbReference type="EMBL" id="VSDO01000001">
    <property type="protein sequence ID" value="TYA14120.1"/>
    <property type="molecule type" value="Genomic_DNA"/>
</dbReference>
<name>A0A5D0CWQ2_9BACL</name>
<keyword evidence="2" id="KW-1185">Reference proteome</keyword>
<protein>
    <submittedName>
        <fullName evidence="1">Uncharacterized protein</fullName>
    </submittedName>
</protein>
<dbReference type="AlphaFoldDB" id="A0A5D0CWQ2"/>
<dbReference type="InterPro" id="IPR029044">
    <property type="entry name" value="Nucleotide-diphossugar_trans"/>
</dbReference>
<dbReference type="Proteomes" id="UP000325218">
    <property type="component" value="Unassembled WGS sequence"/>
</dbReference>
<evidence type="ECO:0000313" key="1">
    <source>
        <dbReference type="EMBL" id="TYA14120.1"/>
    </source>
</evidence>
<evidence type="ECO:0000313" key="2">
    <source>
        <dbReference type="Proteomes" id="UP000325218"/>
    </source>
</evidence>
<sequence>MAPRLLKTAMLRELGGWNTAAPFAGRLYEDLELLLRIVRQSPVSFVPKPLYHRRIRRGSITHRQRQETYIKWESWMRDKLDFY</sequence>
<dbReference type="RefSeq" id="WP_148449550.1">
    <property type="nucleotide sequence ID" value="NZ_VSDO01000001.1"/>
</dbReference>
<dbReference type="SUPFAM" id="SSF53448">
    <property type="entry name" value="Nucleotide-diphospho-sugar transferases"/>
    <property type="match status" value="1"/>
</dbReference>
<accession>A0A5D0CWQ2</accession>
<comment type="caution">
    <text evidence="1">The sequence shown here is derived from an EMBL/GenBank/DDBJ whole genome shotgun (WGS) entry which is preliminary data.</text>
</comment>
<dbReference type="Gene3D" id="3.90.550.10">
    <property type="entry name" value="Spore Coat Polysaccharide Biosynthesis Protein SpsA, Chain A"/>
    <property type="match status" value="1"/>
</dbReference>
<proteinExistence type="predicted"/>
<reference evidence="1 2" key="1">
    <citation type="submission" date="2019-08" db="EMBL/GenBank/DDBJ databases">
        <title>Genome sequencing of Paenibacillus faecis DSM 23593(T).</title>
        <authorList>
            <person name="Kook J.-K."/>
            <person name="Park S.-N."/>
            <person name="Lim Y.K."/>
        </authorList>
    </citation>
    <scope>NUCLEOTIDE SEQUENCE [LARGE SCALE GENOMIC DNA]</scope>
    <source>
        <strain evidence="1 2">DSM 23593</strain>
    </source>
</reference>